<dbReference type="Proteomes" id="UP000193484">
    <property type="component" value="Unassembled WGS sequence"/>
</dbReference>
<evidence type="ECO:0000313" key="1">
    <source>
        <dbReference type="EMBL" id="ORU99816.1"/>
    </source>
</evidence>
<keyword evidence="2" id="KW-1185">Reference proteome</keyword>
<reference evidence="1 2" key="1">
    <citation type="submission" date="2016-01" db="EMBL/GenBank/DDBJ databases">
        <title>The new phylogeny of the genus Mycobacterium.</title>
        <authorList>
            <person name="Tarcisio F."/>
            <person name="Conor M."/>
            <person name="Antonella G."/>
            <person name="Elisabetta G."/>
            <person name="Giulia F.S."/>
            <person name="Sara T."/>
            <person name="Anna F."/>
            <person name="Clotilde B."/>
            <person name="Roberto B."/>
            <person name="Veronica D.S."/>
            <person name="Fabio R."/>
            <person name="Monica P."/>
            <person name="Olivier J."/>
            <person name="Enrico T."/>
            <person name="Nicola S."/>
        </authorList>
    </citation>
    <scope>NUCLEOTIDE SEQUENCE [LARGE SCALE GENOMIC DNA]</scope>
    <source>
        <strain evidence="1 2">DSM 44179</strain>
    </source>
</reference>
<dbReference type="AlphaFoldDB" id="A0A1X1R5S2"/>
<name>A0A1X1R5S2_MYCFA</name>
<protein>
    <submittedName>
        <fullName evidence="1">Uncharacterized protein</fullName>
    </submittedName>
</protein>
<dbReference type="InterPro" id="IPR026954">
    <property type="entry name" value="PknH-like_Extracell"/>
</dbReference>
<dbReference type="Pfam" id="PF14032">
    <property type="entry name" value="PknH_C"/>
    <property type="match status" value="1"/>
</dbReference>
<dbReference type="EMBL" id="LQOJ01000051">
    <property type="protein sequence ID" value="ORU99816.1"/>
    <property type="molecule type" value="Genomic_DNA"/>
</dbReference>
<dbReference type="InterPro" id="IPR038232">
    <property type="entry name" value="PknH-like_Extracell_sf"/>
</dbReference>
<dbReference type="STRING" id="1793.AWC04_16505"/>
<organism evidence="1 2">
    <name type="scientific">Mycolicibacterium fallax</name>
    <name type="common">Mycobacterium fallax</name>
    <dbReference type="NCBI Taxonomy" id="1793"/>
    <lineage>
        <taxon>Bacteria</taxon>
        <taxon>Bacillati</taxon>
        <taxon>Actinomycetota</taxon>
        <taxon>Actinomycetes</taxon>
        <taxon>Mycobacteriales</taxon>
        <taxon>Mycobacteriaceae</taxon>
        <taxon>Mycolicibacterium</taxon>
    </lineage>
</organism>
<gene>
    <name evidence="1" type="ORF">AWC04_16505</name>
</gene>
<comment type="caution">
    <text evidence="1">The sequence shown here is derived from an EMBL/GenBank/DDBJ whole genome shotgun (WGS) entry which is preliminary data.</text>
</comment>
<evidence type="ECO:0000313" key="2">
    <source>
        <dbReference type="Proteomes" id="UP000193484"/>
    </source>
</evidence>
<dbReference type="RefSeq" id="WP_085099011.1">
    <property type="nucleotide sequence ID" value="NZ_AP022603.1"/>
</dbReference>
<accession>A0A1X1R5S2</accession>
<dbReference type="Gene3D" id="3.40.1000.70">
    <property type="entry name" value="PknH-like extracellular domain"/>
    <property type="match status" value="1"/>
</dbReference>
<proteinExistence type="predicted"/>
<sequence>MSAPGGDFWNSLPSGGAPAPGPGNPAPAEQPRAGRRGPIIAGLAVLAAVALIAVLAVSGVADRVLAGRAVAAEAPATTSVAAPPPPPAITAEGLPALLSGPEQVGDIIVATGMKVRQVYDKPDDIDAGTTYNPLECASALYSGMPPALSDTGFQAAYQTSMEQTGLEAGLSADQGVFLYPTAADAQRALDGYLALWQRCAGTMTVSWGGPTLTVDVVAPARTDDGISTLDNSGREAAFAVNRAIAVKGPVLVDCQVIGTTPQSTAAELARQILARIPA</sequence>